<feature type="compositionally biased region" description="Low complexity" evidence="1">
    <location>
        <begin position="67"/>
        <end position="82"/>
    </location>
</feature>
<proteinExistence type="predicted"/>
<evidence type="ECO:0000256" key="1">
    <source>
        <dbReference type="SAM" id="MobiDB-lite"/>
    </source>
</evidence>
<keyword evidence="3" id="KW-1185">Reference proteome</keyword>
<sequence length="175" mass="19157">MFRLFGPAGNWQERTPPPRMPADAVTELSDDEPAPKAKTAPKSVAKPKAKGKTKAGAKALPQKKPAAENPSEPAALPEAPTAEDFKVDPLPVEPKPMKRPAAAPKAGTSKKPATGNEGPIRCYKYPYHKQKGPLKWGLKLKGQGEQFTAWCLGWLFVTFCQNFSLRQASHQRKFQ</sequence>
<feature type="compositionally biased region" description="Basic residues" evidence="1">
    <location>
        <begin position="45"/>
        <end position="55"/>
    </location>
</feature>
<evidence type="ECO:0000313" key="2">
    <source>
        <dbReference type="EMBL" id="CAK9107679.1"/>
    </source>
</evidence>
<dbReference type="Proteomes" id="UP001642484">
    <property type="component" value="Unassembled WGS sequence"/>
</dbReference>
<organism evidence="2 3">
    <name type="scientific">Durusdinium trenchii</name>
    <dbReference type="NCBI Taxonomy" id="1381693"/>
    <lineage>
        <taxon>Eukaryota</taxon>
        <taxon>Sar</taxon>
        <taxon>Alveolata</taxon>
        <taxon>Dinophyceae</taxon>
        <taxon>Suessiales</taxon>
        <taxon>Symbiodiniaceae</taxon>
        <taxon>Durusdinium</taxon>
    </lineage>
</organism>
<dbReference type="EMBL" id="CAXAMN010027025">
    <property type="protein sequence ID" value="CAK9107679.1"/>
    <property type="molecule type" value="Genomic_DNA"/>
</dbReference>
<reference evidence="2 3" key="1">
    <citation type="submission" date="2024-02" db="EMBL/GenBank/DDBJ databases">
        <authorList>
            <person name="Chen Y."/>
            <person name="Shah S."/>
            <person name="Dougan E. K."/>
            <person name="Thang M."/>
            <person name="Chan C."/>
        </authorList>
    </citation>
    <scope>NUCLEOTIDE SEQUENCE [LARGE SCALE GENOMIC DNA]</scope>
</reference>
<gene>
    <name evidence="2" type="ORF">CCMP2556_LOCUS50238</name>
</gene>
<comment type="caution">
    <text evidence="2">The sequence shown here is derived from an EMBL/GenBank/DDBJ whole genome shotgun (WGS) entry which is preliminary data.</text>
</comment>
<protein>
    <submittedName>
        <fullName evidence="2">Uncharacterized protein</fullName>
    </submittedName>
</protein>
<accession>A0ABP0S5T4</accession>
<name>A0ABP0S5T4_9DINO</name>
<feature type="region of interest" description="Disordered" evidence="1">
    <location>
        <begin position="1"/>
        <end position="117"/>
    </location>
</feature>
<evidence type="ECO:0000313" key="3">
    <source>
        <dbReference type="Proteomes" id="UP001642484"/>
    </source>
</evidence>